<dbReference type="InterPro" id="IPR000623">
    <property type="entry name" value="Shikimate_kinase/TSH1"/>
</dbReference>
<dbReference type="GO" id="GO:0009073">
    <property type="term" value="P:aromatic amino acid family biosynthetic process"/>
    <property type="evidence" value="ECO:0007669"/>
    <property type="project" value="UniProtKB-KW"/>
</dbReference>
<keyword evidence="7" id="KW-0479">Metal-binding</keyword>
<comment type="catalytic activity">
    <reaction evidence="7">
        <text>shikimate + ATP = 3-phosphoshikimate + ADP + H(+)</text>
        <dbReference type="Rhea" id="RHEA:13121"/>
        <dbReference type="ChEBI" id="CHEBI:15378"/>
        <dbReference type="ChEBI" id="CHEBI:30616"/>
        <dbReference type="ChEBI" id="CHEBI:36208"/>
        <dbReference type="ChEBI" id="CHEBI:145989"/>
        <dbReference type="ChEBI" id="CHEBI:456216"/>
        <dbReference type="EC" id="2.7.1.71"/>
    </reaction>
</comment>
<dbReference type="GO" id="GO:0009423">
    <property type="term" value="P:chorismate biosynthetic process"/>
    <property type="evidence" value="ECO:0007669"/>
    <property type="project" value="UniProtKB-UniRule"/>
</dbReference>
<keyword evidence="2 7" id="KW-0808">Transferase</keyword>
<evidence type="ECO:0000256" key="2">
    <source>
        <dbReference type="ARBA" id="ARBA00022679"/>
    </source>
</evidence>
<dbReference type="Gene3D" id="3.40.50.300">
    <property type="entry name" value="P-loop containing nucleotide triphosphate hydrolases"/>
    <property type="match status" value="1"/>
</dbReference>
<feature type="binding site" evidence="7">
    <location>
        <position position="115"/>
    </location>
    <ligand>
        <name>ATP</name>
        <dbReference type="ChEBI" id="CHEBI:30616"/>
    </ligand>
</feature>
<dbReference type="AlphaFoldDB" id="A0A7S8CBC7"/>
<comment type="caution">
    <text evidence="7">Lacks conserved residue(s) required for the propagation of feature annotation.</text>
</comment>
<comment type="pathway">
    <text evidence="7">Metabolic intermediate biosynthesis; chorismate biosynthesis; chorismate from D-erythrose 4-phosphate and phosphoenolpyruvate: step 5/7.</text>
</comment>
<dbReference type="KEGG" id="mcui:G8O30_07720"/>
<feature type="binding site" evidence="7">
    <location>
        <position position="14"/>
    </location>
    <ligand>
        <name>Mg(2+)</name>
        <dbReference type="ChEBI" id="CHEBI:18420"/>
    </ligand>
</feature>
<keyword evidence="7" id="KW-0460">Magnesium</keyword>
<evidence type="ECO:0000256" key="6">
    <source>
        <dbReference type="ARBA" id="ARBA00023141"/>
    </source>
</evidence>
<feature type="binding site" evidence="7">
    <location>
        <position position="77"/>
    </location>
    <ligand>
        <name>substrate</name>
    </ligand>
</feature>
<dbReference type="RefSeq" id="WP_239674393.1">
    <property type="nucleotide sequence ID" value="NZ_CP049742.1"/>
</dbReference>
<proteinExistence type="inferred from homology"/>
<dbReference type="SUPFAM" id="SSF52540">
    <property type="entry name" value="P-loop containing nucleoside triphosphate hydrolases"/>
    <property type="match status" value="1"/>
</dbReference>
<keyword evidence="5 7" id="KW-0067">ATP-binding</keyword>
<dbReference type="PANTHER" id="PTHR21087">
    <property type="entry name" value="SHIKIMATE KINASE"/>
    <property type="match status" value="1"/>
</dbReference>
<dbReference type="EC" id="2.7.1.71" evidence="7"/>
<evidence type="ECO:0000256" key="7">
    <source>
        <dbReference type="HAMAP-Rule" id="MF_00109"/>
    </source>
</evidence>
<keyword evidence="7" id="KW-0963">Cytoplasm</keyword>
<gene>
    <name evidence="7" type="primary">aroK</name>
    <name evidence="8" type="ORF">G8O30_07720</name>
</gene>
<evidence type="ECO:0000256" key="5">
    <source>
        <dbReference type="ARBA" id="ARBA00022840"/>
    </source>
</evidence>
<evidence type="ECO:0000313" key="9">
    <source>
        <dbReference type="Proteomes" id="UP000593626"/>
    </source>
</evidence>
<feature type="binding site" evidence="7">
    <location>
        <position position="133"/>
    </location>
    <ligand>
        <name>substrate</name>
    </ligand>
</feature>
<dbReference type="Pfam" id="PF01202">
    <property type="entry name" value="SKI"/>
    <property type="match status" value="1"/>
</dbReference>
<feature type="binding site" evidence="7">
    <location>
        <position position="56"/>
    </location>
    <ligand>
        <name>substrate</name>
    </ligand>
</feature>
<organism evidence="8 9">
    <name type="scientific">Mangrovibacillus cuniculi</name>
    <dbReference type="NCBI Taxonomy" id="2593652"/>
    <lineage>
        <taxon>Bacteria</taxon>
        <taxon>Bacillati</taxon>
        <taxon>Bacillota</taxon>
        <taxon>Bacilli</taxon>
        <taxon>Bacillales</taxon>
        <taxon>Bacillaceae</taxon>
        <taxon>Mangrovibacillus</taxon>
    </lineage>
</organism>
<dbReference type="UniPathway" id="UPA00053">
    <property type="reaction ID" value="UER00088"/>
</dbReference>
<comment type="subcellular location">
    <subcellularLocation>
        <location evidence="7">Cytoplasm</location>
    </subcellularLocation>
</comment>
<keyword evidence="6 7" id="KW-0057">Aromatic amino acid biosynthesis</keyword>
<dbReference type="GO" id="GO:0000287">
    <property type="term" value="F:magnesium ion binding"/>
    <property type="evidence" value="ECO:0007669"/>
    <property type="project" value="UniProtKB-UniRule"/>
</dbReference>
<keyword evidence="4 7" id="KW-0418">Kinase</keyword>
<dbReference type="PANTHER" id="PTHR21087:SF16">
    <property type="entry name" value="SHIKIMATE KINASE 1, CHLOROPLASTIC"/>
    <property type="match status" value="1"/>
</dbReference>
<sequence length="170" mass="19465">MSIVFIGFMAAGKSTVGREFAEKCGKKWIDTDEWIEDTVGMKIPDIFAKKGETFFRQKEFEALCFALEHAEVITTGGGIIETEKCREVLRKHPNVYFLQAHPSVWRERLGDAASRPNANTRSRVELIQLYIRRLPWYEECSNTIIDTTKLSLEETMQRVESKFIGLNGAV</sequence>
<dbReference type="InterPro" id="IPR031322">
    <property type="entry name" value="Shikimate/glucono_kinase"/>
</dbReference>
<dbReference type="HAMAP" id="MF_00109">
    <property type="entry name" value="Shikimate_kinase"/>
    <property type="match status" value="1"/>
</dbReference>
<dbReference type="EMBL" id="CP049742">
    <property type="protein sequence ID" value="QPC46855.1"/>
    <property type="molecule type" value="Genomic_DNA"/>
</dbReference>
<protein>
    <recommendedName>
        <fullName evidence="7">Shikimate kinase</fullName>
        <shortName evidence="7">SK</shortName>
        <ecNumber evidence="7">2.7.1.71</ecNumber>
    </recommendedName>
</protein>
<dbReference type="InterPro" id="IPR027417">
    <property type="entry name" value="P-loop_NTPase"/>
</dbReference>
<name>A0A7S8CBC7_9BACI</name>
<dbReference type="GO" id="GO:0005524">
    <property type="term" value="F:ATP binding"/>
    <property type="evidence" value="ECO:0007669"/>
    <property type="project" value="UniProtKB-UniRule"/>
</dbReference>
<evidence type="ECO:0000256" key="1">
    <source>
        <dbReference type="ARBA" id="ARBA00022605"/>
    </source>
</evidence>
<comment type="function">
    <text evidence="7">Catalyzes the specific phosphorylation of the 3-hydroxyl group of shikimic acid using ATP as a cosubstrate.</text>
</comment>
<feature type="binding site" evidence="7">
    <location>
        <begin position="10"/>
        <end position="15"/>
    </location>
    <ligand>
        <name>ATP</name>
        <dbReference type="ChEBI" id="CHEBI:30616"/>
    </ligand>
</feature>
<feature type="binding site" evidence="7">
    <location>
        <position position="32"/>
    </location>
    <ligand>
        <name>substrate</name>
    </ligand>
</feature>
<dbReference type="GO" id="GO:0008652">
    <property type="term" value="P:amino acid biosynthetic process"/>
    <property type="evidence" value="ECO:0007669"/>
    <property type="project" value="UniProtKB-KW"/>
</dbReference>
<comment type="similarity">
    <text evidence="7">Belongs to the shikimate kinase family.</text>
</comment>
<comment type="cofactor">
    <cofactor evidence="7">
        <name>Mg(2+)</name>
        <dbReference type="ChEBI" id="CHEBI:18420"/>
    </cofactor>
    <text evidence="7">Binds 1 Mg(2+) ion per subunit.</text>
</comment>
<keyword evidence="9" id="KW-1185">Reference proteome</keyword>
<evidence type="ECO:0000256" key="4">
    <source>
        <dbReference type="ARBA" id="ARBA00022777"/>
    </source>
</evidence>
<dbReference type="GO" id="GO:0004765">
    <property type="term" value="F:shikimate kinase activity"/>
    <property type="evidence" value="ECO:0007669"/>
    <property type="project" value="UniProtKB-UniRule"/>
</dbReference>
<dbReference type="PRINTS" id="PR01100">
    <property type="entry name" value="SHIKIMTKNASE"/>
</dbReference>
<keyword evidence="3 7" id="KW-0547">Nucleotide-binding</keyword>
<dbReference type="CDD" id="cd00464">
    <property type="entry name" value="SK"/>
    <property type="match status" value="1"/>
</dbReference>
<accession>A0A7S8CBC7</accession>
<dbReference type="GO" id="GO:0005829">
    <property type="term" value="C:cytosol"/>
    <property type="evidence" value="ECO:0007669"/>
    <property type="project" value="TreeGrafter"/>
</dbReference>
<evidence type="ECO:0000313" key="8">
    <source>
        <dbReference type="EMBL" id="QPC46855.1"/>
    </source>
</evidence>
<comment type="subunit">
    <text evidence="7">Monomer.</text>
</comment>
<dbReference type="Proteomes" id="UP000593626">
    <property type="component" value="Chromosome"/>
</dbReference>
<keyword evidence="1 7" id="KW-0028">Amino-acid biosynthesis</keyword>
<reference evidence="8 9" key="1">
    <citation type="submission" date="2019-07" db="EMBL/GenBank/DDBJ databases">
        <title>Genome sequence of 2 isolates from Red Sea Mangroves.</title>
        <authorList>
            <person name="Sefrji F."/>
            <person name="Michoud G."/>
            <person name="Merlino G."/>
            <person name="Daffonchio D."/>
        </authorList>
    </citation>
    <scope>NUCLEOTIDE SEQUENCE [LARGE SCALE GENOMIC DNA]</scope>
    <source>
        <strain evidence="8 9">R1DC41</strain>
    </source>
</reference>
<evidence type="ECO:0000256" key="3">
    <source>
        <dbReference type="ARBA" id="ARBA00022741"/>
    </source>
</evidence>